<evidence type="ECO:0000256" key="1">
    <source>
        <dbReference type="SAM" id="MobiDB-lite"/>
    </source>
</evidence>
<feature type="region of interest" description="Disordered" evidence="1">
    <location>
        <begin position="1"/>
        <end position="62"/>
    </location>
</feature>
<dbReference type="PANTHER" id="PTHR32301">
    <property type="entry name" value="COUNTIN RECEPTOR CNR3-RELATED"/>
    <property type="match status" value="1"/>
</dbReference>
<dbReference type="InterPro" id="IPR027417">
    <property type="entry name" value="P-loop_NTPase"/>
</dbReference>
<evidence type="ECO:0000313" key="2">
    <source>
        <dbReference type="EMBL" id="GFH51279.1"/>
    </source>
</evidence>
<dbReference type="EMBL" id="BLLK01000045">
    <property type="protein sequence ID" value="GFH51279.1"/>
    <property type="molecule type" value="Genomic_DNA"/>
</dbReference>
<feature type="compositionally biased region" description="Polar residues" evidence="1">
    <location>
        <begin position="401"/>
        <end position="410"/>
    </location>
</feature>
<keyword evidence="3" id="KW-1185">Reference proteome</keyword>
<feature type="compositionally biased region" description="Low complexity" evidence="1">
    <location>
        <begin position="1"/>
        <end position="13"/>
    </location>
</feature>
<feature type="region of interest" description="Disordered" evidence="1">
    <location>
        <begin position="447"/>
        <end position="500"/>
    </location>
</feature>
<name>A0AAD3CT19_9STRA</name>
<feature type="compositionally biased region" description="Low complexity" evidence="1">
    <location>
        <begin position="294"/>
        <end position="400"/>
    </location>
</feature>
<dbReference type="Proteomes" id="UP001054902">
    <property type="component" value="Unassembled WGS sequence"/>
</dbReference>
<comment type="caution">
    <text evidence="2">The sequence shown here is derived from an EMBL/GenBank/DDBJ whole genome shotgun (WGS) entry which is preliminary data.</text>
</comment>
<proteinExistence type="predicted"/>
<reference evidence="2 3" key="1">
    <citation type="journal article" date="2021" name="Sci. Rep.">
        <title>The genome of the diatom Chaetoceros tenuissimus carries an ancient integrated fragment of an extant virus.</title>
        <authorList>
            <person name="Hongo Y."/>
            <person name="Kimura K."/>
            <person name="Takaki Y."/>
            <person name="Yoshida Y."/>
            <person name="Baba S."/>
            <person name="Kobayashi G."/>
            <person name="Nagasaki K."/>
            <person name="Hano T."/>
            <person name="Tomaru Y."/>
        </authorList>
    </citation>
    <scope>NUCLEOTIDE SEQUENCE [LARGE SCALE GENOMIC DNA]</scope>
    <source>
        <strain evidence="2 3">NIES-3715</strain>
    </source>
</reference>
<protein>
    <submittedName>
        <fullName evidence="2">Uncharacterized protein</fullName>
    </submittedName>
</protein>
<feature type="compositionally biased region" description="Basic and acidic residues" evidence="1">
    <location>
        <begin position="213"/>
        <end position="247"/>
    </location>
</feature>
<feature type="compositionally biased region" description="Low complexity" evidence="1">
    <location>
        <begin position="200"/>
        <end position="210"/>
    </location>
</feature>
<feature type="compositionally biased region" description="Acidic residues" evidence="1">
    <location>
        <begin position="39"/>
        <end position="50"/>
    </location>
</feature>
<dbReference type="AlphaFoldDB" id="A0AAD3CT19"/>
<dbReference type="Gene3D" id="3.40.50.300">
    <property type="entry name" value="P-loop containing nucleotide triphosphate hydrolases"/>
    <property type="match status" value="1"/>
</dbReference>
<sequence length="852" mass="94348">MIRTGKSSSTGSSRKAERERLLDEEEDGYSTEGQKYIEILEDDEESDEEPPQQVYVRRKDGSLKSAKRGSRYCGGKWRRKYCSFPRMRSRGDGGDMPMYGGLENYQEHPAFLHPSAGLHYSYIIVMALLLSTVVQLSRGGLLAYEQKKDPHDHDHHMHPNYTQHGFSNIRGSNNLNAGYYGNWGNHMMMGNMGSNMNNNGMVPMMRGNMNDVKMNEDDTKKDTEDDQKKTEEYDGKSTTKNNEKSEAKGSSTSSQDVDETKKESSGMTPSVTQLMNNPMQNSVTPESSGMDSVMQSMNNPQSSNNQASSMNMQSNASALQNMNNPMQGMPPNASSPQNMNNPMQSMQPNASSLQNMNNPMQGMPPNASSPQNMNNPMQSMPPNASSLQNMNNPMQNMQPNALSSNMNSFPSAGEMPQTMPGNESIPVVPNAPTANAAAALAMTPVTPTSPAASVTQAVSTTSTTSSSSLPELPPPAAGSQSASLPSIPPPEAGSSSSFFASPDSTAAVHKKVDVPEVLDPNDSLPLLNNYKDTWDPWDPSDVPMFFHIPKSGGSSIKDIMGTCHRFTLASEFGVTDGHINDTEIAVVYPKIGVKGAFLSPFVNIDATTIPGINRAISMGFPASNHLADVVVSPYLYEANDLFTPASKGRLFSVFRHPNERSLSLFYYLQYADWEPTYDPALKDWTVAQYAMSEKFENNWLTRQLTNELEGELTDAHLQMAIEVLRRKFLVGLVSRMEETMTRFERYFRWKYIVSPATQETCRQDLLHGKVNSNTKNKHDKPKEGSEEWNLLSEQNNFDLQLYAYVESLFDEQEAFVADIPVNIRLDQSTCCMCEPATFSPDGRECPVTVQEE</sequence>
<accession>A0AAD3CT19</accession>
<dbReference type="InterPro" id="IPR053259">
    <property type="entry name" value="Golvesin-related_Golgi"/>
</dbReference>
<dbReference type="PANTHER" id="PTHR32301:SF6">
    <property type="entry name" value="GOLVESIN-RELATED"/>
    <property type="match status" value="1"/>
</dbReference>
<feature type="compositionally biased region" description="Low complexity" evidence="1">
    <location>
        <begin position="447"/>
        <end position="470"/>
    </location>
</feature>
<feature type="compositionally biased region" description="Polar residues" evidence="1">
    <location>
        <begin position="265"/>
        <end position="290"/>
    </location>
</feature>
<organism evidence="2 3">
    <name type="scientific">Chaetoceros tenuissimus</name>
    <dbReference type="NCBI Taxonomy" id="426638"/>
    <lineage>
        <taxon>Eukaryota</taxon>
        <taxon>Sar</taxon>
        <taxon>Stramenopiles</taxon>
        <taxon>Ochrophyta</taxon>
        <taxon>Bacillariophyta</taxon>
        <taxon>Coscinodiscophyceae</taxon>
        <taxon>Chaetocerotophycidae</taxon>
        <taxon>Chaetocerotales</taxon>
        <taxon>Chaetocerotaceae</taxon>
        <taxon>Chaetoceros</taxon>
    </lineage>
</organism>
<gene>
    <name evidence="2" type="ORF">CTEN210_07755</name>
</gene>
<evidence type="ECO:0000313" key="3">
    <source>
        <dbReference type="Proteomes" id="UP001054902"/>
    </source>
</evidence>
<feature type="region of interest" description="Disordered" evidence="1">
    <location>
        <begin position="200"/>
        <end position="419"/>
    </location>
</feature>